<comment type="caution">
    <text evidence="2">The sequence shown here is derived from an EMBL/GenBank/DDBJ whole genome shotgun (WGS) entry which is preliminary data.</text>
</comment>
<evidence type="ECO:0000313" key="3">
    <source>
        <dbReference type="Proteomes" id="UP000324897"/>
    </source>
</evidence>
<feature type="transmembrane region" description="Helical" evidence="1">
    <location>
        <begin position="116"/>
        <end position="138"/>
    </location>
</feature>
<evidence type="ECO:0000313" key="2">
    <source>
        <dbReference type="EMBL" id="TVU17749.1"/>
    </source>
</evidence>
<dbReference type="AlphaFoldDB" id="A0A5J9U205"/>
<dbReference type="EMBL" id="RWGY01000029">
    <property type="protein sequence ID" value="TVU17749.1"/>
    <property type="molecule type" value="Genomic_DNA"/>
</dbReference>
<keyword evidence="1" id="KW-0472">Membrane</keyword>
<dbReference type="Proteomes" id="UP000324897">
    <property type="component" value="Chromosome 7"/>
</dbReference>
<gene>
    <name evidence="2" type="ORF">EJB05_33804</name>
</gene>
<dbReference type="Gramene" id="TVU17749">
    <property type="protein sequence ID" value="TVU17749"/>
    <property type="gene ID" value="EJB05_33804"/>
</dbReference>
<sequence length="140" mass="15043">MTPPPLPASSSPSYGLPRASSPHLYFTSGDRADSQARLLLPPVHGAAARGPLLLPLVCGAAARARPLLLPAHGAPREPDDSSLWLSGRRHKPSACSLQHMKHEDHIRFLVKKAEHYGIAFTAAPAVLFLVLLAVLLVYHL</sequence>
<accession>A0A5J9U205</accession>
<reference evidence="2 3" key="1">
    <citation type="journal article" date="2019" name="Sci. Rep.">
        <title>A high-quality genome of Eragrostis curvula grass provides insights into Poaceae evolution and supports new strategies to enhance forage quality.</title>
        <authorList>
            <person name="Carballo J."/>
            <person name="Santos B.A.C.M."/>
            <person name="Zappacosta D."/>
            <person name="Garbus I."/>
            <person name="Selva J.P."/>
            <person name="Gallo C.A."/>
            <person name="Diaz A."/>
            <person name="Albertini E."/>
            <person name="Caccamo M."/>
            <person name="Echenique V."/>
        </authorList>
    </citation>
    <scope>NUCLEOTIDE SEQUENCE [LARGE SCALE GENOMIC DNA]</scope>
    <source>
        <strain evidence="3">cv. Victoria</strain>
        <tissue evidence="2">Leaf</tissue>
    </source>
</reference>
<proteinExistence type="predicted"/>
<name>A0A5J9U205_9POAL</name>
<protein>
    <submittedName>
        <fullName evidence="2">Uncharacterized protein</fullName>
    </submittedName>
</protein>
<evidence type="ECO:0000256" key="1">
    <source>
        <dbReference type="SAM" id="Phobius"/>
    </source>
</evidence>
<organism evidence="2 3">
    <name type="scientific">Eragrostis curvula</name>
    <name type="common">weeping love grass</name>
    <dbReference type="NCBI Taxonomy" id="38414"/>
    <lineage>
        <taxon>Eukaryota</taxon>
        <taxon>Viridiplantae</taxon>
        <taxon>Streptophyta</taxon>
        <taxon>Embryophyta</taxon>
        <taxon>Tracheophyta</taxon>
        <taxon>Spermatophyta</taxon>
        <taxon>Magnoliopsida</taxon>
        <taxon>Liliopsida</taxon>
        <taxon>Poales</taxon>
        <taxon>Poaceae</taxon>
        <taxon>PACMAD clade</taxon>
        <taxon>Chloridoideae</taxon>
        <taxon>Eragrostideae</taxon>
        <taxon>Eragrostidinae</taxon>
        <taxon>Eragrostis</taxon>
    </lineage>
</organism>
<keyword evidence="3" id="KW-1185">Reference proteome</keyword>
<keyword evidence="1" id="KW-0812">Transmembrane</keyword>
<keyword evidence="1" id="KW-1133">Transmembrane helix</keyword>
<feature type="non-terminal residue" evidence="2">
    <location>
        <position position="1"/>
    </location>
</feature>